<evidence type="ECO:0000256" key="6">
    <source>
        <dbReference type="PIRSR" id="PIRSR602401-1"/>
    </source>
</evidence>
<dbReference type="PANTHER" id="PTHR24305:SF232">
    <property type="entry name" value="P450, PUTATIVE (EUROFUNG)-RELATED"/>
    <property type="match status" value="1"/>
</dbReference>
<evidence type="ECO:0000256" key="2">
    <source>
        <dbReference type="ARBA" id="ARBA00010617"/>
    </source>
</evidence>
<dbReference type="GO" id="GO:0020037">
    <property type="term" value="F:heme binding"/>
    <property type="evidence" value="ECO:0007669"/>
    <property type="project" value="InterPro"/>
</dbReference>
<evidence type="ECO:0000256" key="7">
    <source>
        <dbReference type="RuleBase" id="RU000461"/>
    </source>
</evidence>
<name>A0A8A3PD16_9HELO</name>
<feature type="binding site" description="axial binding residue" evidence="6">
    <location>
        <position position="453"/>
    </location>
    <ligand>
        <name>heme</name>
        <dbReference type="ChEBI" id="CHEBI:30413"/>
    </ligand>
    <ligandPart>
        <name>Fe</name>
        <dbReference type="ChEBI" id="CHEBI:18248"/>
    </ligandPart>
</feature>
<feature type="transmembrane region" description="Helical" evidence="8">
    <location>
        <begin position="7"/>
        <end position="26"/>
    </location>
</feature>
<keyword evidence="4 6" id="KW-0408">Iron</keyword>
<dbReference type="AlphaFoldDB" id="A0A8A3PD16"/>
<dbReference type="InterPro" id="IPR017972">
    <property type="entry name" value="Cyt_P450_CS"/>
</dbReference>
<dbReference type="GO" id="GO:0005506">
    <property type="term" value="F:iron ion binding"/>
    <property type="evidence" value="ECO:0007669"/>
    <property type="project" value="InterPro"/>
</dbReference>
<evidence type="ECO:0000256" key="3">
    <source>
        <dbReference type="ARBA" id="ARBA00022723"/>
    </source>
</evidence>
<dbReference type="OrthoDB" id="1470350at2759"/>
<dbReference type="Proteomes" id="UP000672032">
    <property type="component" value="Chromosome 3"/>
</dbReference>
<keyword evidence="8" id="KW-0472">Membrane</keyword>
<dbReference type="PRINTS" id="PR00463">
    <property type="entry name" value="EP450I"/>
</dbReference>
<accession>A0A8A3PD16</accession>
<dbReference type="PANTHER" id="PTHR24305">
    <property type="entry name" value="CYTOCHROME P450"/>
    <property type="match status" value="1"/>
</dbReference>
<keyword evidence="8" id="KW-0812">Transmembrane</keyword>
<dbReference type="Pfam" id="PF00067">
    <property type="entry name" value="p450"/>
    <property type="match status" value="1"/>
</dbReference>
<keyword evidence="5" id="KW-0843">Virulence</keyword>
<dbReference type="InterPro" id="IPR036396">
    <property type="entry name" value="Cyt_P450_sf"/>
</dbReference>
<sequence length="489" mass="55100">MFELVKNILFAPLFVVILLLKLWFWFRILRRQLFPLDSIPGPKLAAWTRFWIVKTLASGDSAEKFVKVNDQYGPLARIGPNHLITDDPTTIRRILGVRSGYRRGPWFDSIRIDPNIPNIVSQRDDDEHRALRHKLAASYSGKNLRAMEMIIDEQISDWIDLVRSKWISTADQFISFDIGKRIQFLTVDIITKICLGEELGCVVSDHDKFDLLDTVQRGNKVCQHFSVLLEFNTLLYYLSNIPLLGPAIVPKPSDSSGVGRIMGIIHQAGEKHANQAPGTQDSSMLNAFLENGVPKDQIDAELTIALVAGSDTTSTSVQSTLLAICSNPRVYNALKMEIQIAVNRGLVSEIIQDSEARSLPYLHACVLEGLRKFPPLSQLRERIVPPEGDCILGYHVPGGTYIGINAWGTQLDDVFGPDQEAFRPERWLISDKERLQRMGQTQELIFGYGSTRCLGMPMAMMELRKMIFEVRHAYNSPARHGSPADEEDK</sequence>
<gene>
    <name evidence="9" type="ORF">DSL72_002572</name>
</gene>
<organism evidence="9 10">
    <name type="scientific">Monilinia vaccinii-corymbosi</name>
    <dbReference type="NCBI Taxonomy" id="61207"/>
    <lineage>
        <taxon>Eukaryota</taxon>
        <taxon>Fungi</taxon>
        <taxon>Dikarya</taxon>
        <taxon>Ascomycota</taxon>
        <taxon>Pezizomycotina</taxon>
        <taxon>Leotiomycetes</taxon>
        <taxon>Helotiales</taxon>
        <taxon>Sclerotiniaceae</taxon>
        <taxon>Monilinia</taxon>
    </lineage>
</organism>
<dbReference type="InterPro" id="IPR001128">
    <property type="entry name" value="Cyt_P450"/>
</dbReference>
<evidence type="ECO:0000256" key="8">
    <source>
        <dbReference type="SAM" id="Phobius"/>
    </source>
</evidence>
<dbReference type="Gene3D" id="1.10.630.10">
    <property type="entry name" value="Cytochrome P450"/>
    <property type="match status" value="1"/>
</dbReference>
<dbReference type="PROSITE" id="PS00086">
    <property type="entry name" value="CYTOCHROME_P450"/>
    <property type="match status" value="1"/>
</dbReference>
<protein>
    <recommendedName>
        <fullName evidence="11">Pisatin demethylase</fullName>
    </recommendedName>
</protein>
<proteinExistence type="inferred from homology"/>
<evidence type="ECO:0000313" key="9">
    <source>
        <dbReference type="EMBL" id="QSZ32988.1"/>
    </source>
</evidence>
<keyword evidence="8" id="KW-1133">Transmembrane helix</keyword>
<keyword evidence="10" id="KW-1185">Reference proteome</keyword>
<evidence type="ECO:0008006" key="11">
    <source>
        <dbReference type="Google" id="ProtNLM"/>
    </source>
</evidence>
<evidence type="ECO:0000256" key="5">
    <source>
        <dbReference type="ARBA" id="ARBA00023026"/>
    </source>
</evidence>
<keyword evidence="7" id="KW-0503">Monooxygenase</keyword>
<keyword evidence="7" id="KW-0560">Oxidoreductase</keyword>
<evidence type="ECO:0000256" key="4">
    <source>
        <dbReference type="ARBA" id="ARBA00023004"/>
    </source>
</evidence>
<evidence type="ECO:0000256" key="1">
    <source>
        <dbReference type="ARBA" id="ARBA00001971"/>
    </source>
</evidence>
<comment type="cofactor">
    <cofactor evidence="1 6">
        <name>heme</name>
        <dbReference type="ChEBI" id="CHEBI:30413"/>
    </cofactor>
</comment>
<keyword evidence="3 6" id="KW-0479">Metal-binding</keyword>
<dbReference type="InterPro" id="IPR050121">
    <property type="entry name" value="Cytochrome_P450_monoxygenase"/>
</dbReference>
<comment type="similarity">
    <text evidence="2 7">Belongs to the cytochrome P450 family.</text>
</comment>
<dbReference type="SUPFAM" id="SSF48264">
    <property type="entry name" value="Cytochrome P450"/>
    <property type="match status" value="1"/>
</dbReference>
<dbReference type="PRINTS" id="PR00385">
    <property type="entry name" value="P450"/>
</dbReference>
<evidence type="ECO:0000313" key="10">
    <source>
        <dbReference type="Proteomes" id="UP000672032"/>
    </source>
</evidence>
<keyword evidence="6 7" id="KW-0349">Heme</keyword>
<dbReference type="EMBL" id="CP063407">
    <property type="protein sequence ID" value="QSZ32988.1"/>
    <property type="molecule type" value="Genomic_DNA"/>
</dbReference>
<dbReference type="InterPro" id="IPR002401">
    <property type="entry name" value="Cyt_P450_E_grp-I"/>
</dbReference>
<dbReference type="GO" id="GO:0004497">
    <property type="term" value="F:monooxygenase activity"/>
    <property type="evidence" value="ECO:0007669"/>
    <property type="project" value="UniProtKB-KW"/>
</dbReference>
<dbReference type="GO" id="GO:0016705">
    <property type="term" value="F:oxidoreductase activity, acting on paired donors, with incorporation or reduction of molecular oxygen"/>
    <property type="evidence" value="ECO:0007669"/>
    <property type="project" value="InterPro"/>
</dbReference>
<reference evidence="9" key="1">
    <citation type="submission" date="2020-10" db="EMBL/GenBank/DDBJ databases">
        <title>Genome Sequence of Monilinia vaccinii-corymbosi Sheds Light on Mummy Berry Disease Infection of Blueberry and Mating Type.</title>
        <authorList>
            <person name="Yow A.G."/>
            <person name="Zhang Y."/>
            <person name="Bansal K."/>
            <person name="Eacker S.M."/>
            <person name="Sullivan S."/>
            <person name="Liachko I."/>
            <person name="Cubeta M.A."/>
            <person name="Rollins J.A."/>
            <person name="Ashrafi H."/>
        </authorList>
    </citation>
    <scope>NUCLEOTIDE SEQUENCE</scope>
    <source>
        <strain evidence="9">RL-1</strain>
    </source>
</reference>